<evidence type="ECO:0000313" key="5">
    <source>
        <dbReference type="Proteomes" id="UP001500957"/>
    </source>
</evidence>
<gene>
    <name evidence="4" type="ORF">GCM10009547_43540</name>
</gene>
<comment type="caution">
    <text evidence="4">The sequence shown here is derived from an EMBL/GenBank/DDBJ whole genome shotgun (WGS) entry which is preliminary data.</text>
</comment>
<dbReference type="EMBL" id="BAAAHE010000047">
    <property type="protein sequence ID" value="GAA0634745.1"/>
    <property type="molecule type" value="Genomic_DNA"/>
</dbReference>
<organism evidence="4 5">
    <name type="scientific">Sporichthya brevicatena</name>
    <dbReference type="NCBI Taxonomy" id="171442"/>
    <lineage>
        <taxon>Bacteria</taxon>
        <taxon>Bacillati</taxon>
        <taxon>Actinomycetota</taxon>
        <taxon>Actinomycetes</taxon>
        <taxon>Sporichthyales</taxon>
        <taxon>Sporichthyaceae</taxon>
        <taxon>Sporichthya</taxon>
    </lineage>
</organism>
<keyword evidence="2" id="KW-0812">Transmembrane</keyword>
<keyword evidence="2" id="KW-1133">Transmembrane helix</keyword>
<name>A0ABN1H9T3_9ACTN</name>
<dbReference type="CDD" id="cd00093">
    <property type="entry name" value="HTH_XRE"/>
    <property type="match status" value="1"/>
</dbReference>
<proteinExistence type="predicted"/>
<evidence type="ECO:0000256" key="2">
    <source>
        <dbReference type="SAM" id="Phobius"/>
    </source>
</evidence>
<feature type="region of interest" description="Disordered" evidence="1">
    <location>
        <begin position="83"/>
        <end position="111"/>
    </location>
</feature>
<sequence length="355" mass="37157">MTEAAQDLAGRLRELKDRSGLSFGALAQRVHVGTSTLHRYCSGEAVPAEFAVIDRFGRVCGASREEMLALHRAWLIADAARTRGAEPAPEPEAPVEPPAAPPAAPEPPAGRSPRRLIAVALAAAVLVAGAGVALAVALGGDDDPGSVESSPVSSSAEGVLSATVRSDVWEAGCDHSYLIDRPPAQVPEPPVEADAAAWAQPLGAVDAGRTIVEVTLAGPGDVPVVLQGLTVRVDERRDPLRWNVYAMSLGCGGALTPASFAVDLDQPRPVARPRSGGNGEERLPAVTFPLRVSRTDPVVLRVVATTTGCDCDWHLELPWASGGRSGILRIDSDGRPFRTSGTTSKPYGFLDTWAR</sequence>
<accession>A0ABN1H9T3</accession>
<evidence type="ECO:0000259" key="3">
    <source>
        <dbReference type="SMART" id="SM00530"/>
    </source>
</evidence>
<feature type="domain" description="HTH cro/C1-type" evidence="3">
    <location>
        <begin position="11"/>
        <end position="67"/>
    </location>
</feature>
<dbReference type="SMART" id="SM00530">
    <property type="entry name" value="HTH_XRE"/>
    <property type="match status" value="1"/>
</dbReference>
<feature type="transmembrane region" description="Helical" evidence="2">
    <location>
        <begin position="116"/>
        <end position="140"/>
    </location>
</feature>
<protein>
    <recommendedName>
        <fullName evidence="3">HTH cro/C1-type domain-containing protein</fullName>
    </recommendedName>
</protein>
<dbReference type="InterPro" id="IPR001387">
    <property type="entry name" value="Cro/C1-type_HTH"/>
</dbReference>
<dbReference type="Proteomes" id="UP001500957">
    <property type="component" value="Unassembled WGS sequence"/>
</dbReference>
<dbReference type="InterPro" id="IPR010982">
    <property type="entry name" value="Lambda_DNA-bd_dom_sf"/>
</dbReference>
<reference evidence="4 5" key="1">
    <citation type="journal article" date="2019" name="Int. J. Syst. Evol. Microbiol.">
        <title>The Global Catalogue of Microorganisms (GCM) 10K type strain sequencing project: providing services to taxonomists for standard genome sequencing and annotation.</title>
        <authorList>
            <consortium name="The Broad Institute Genomics Platform"/>
            <consortium name="The Broad Institute Genome Sequencing Center for Infectious Disease"/>
            <person name="Wu L."/>
            <person name="Ma J."/>
        </authorList>
    </citation>
    <scope>NUCLEOTIDE SEQUENCE [LARGE SCALE GENOMIC DNA]</scope>
    <source>
        <strain evidence="4 5">JCM 10671</strain>
    </source>
</reference>
<dbReference type="RefSeq" id="WP_344608759.1">
    <property type="nucleotide sequence ID" value="NZ_BAAAHE010000047.1"/>
</dbReference>
<keyword evidence="2" id="KW-0472">Membrane</keyword>
<dbReference type="SUPFAM" id="SSF47413">
    <property type="entry name" value="lambda repressor-like DNA-binding domains"/>
    <property type="match status" value="1"/>
</dbReference>
<dbReference type="Pfam" id="PF13560">
    <property type="entry name" value="HTH_31"/>
    <property type="match status" value="1"/>
</dbReference>
<feature type="compositionally biased region" description="Pro residues" evidence="1">
    <location>
        <begin position="88"/>
        <end position="110"/>
    </location>
</feature>
<evidence type="ECO:0000256" key="1">
    <source>
        <dbReference type="SAM" id="MobiDB-lite"/>
    </source>
</evidence>
<evidence type="ECO:0000313" key="4">
    <source>
        <dbReference type="EMBL" id="GAA0634745.1"/>
    </source>
</evidence>
<keyword evidence="5" id="KW-1185">Reference proteome</keyword>